<reference evidence="6 8" key="1">
    <citation type="journal article" date="2018" name="Elife">
        <title>Discovery and characterization of a prevalent human gut bacterial enzyme sufficient for the inactivation of a family of plant toxins.</title>
        <authorList>
            <person name="Koppel N."/>
            <person name="Bisanz J.E."/>
            <person name="Pandelia M.E."/>
            <person name="Turnbaugh P.J."/>
            <person name="Balskus E.P."/>
        </authorList>
    </citation>
    <scope>NUCLEOTIDE SEQUENCE [LARGE SCALE GENOMIC DNA]</scope>
    <source>
        <strain evidence="6 8">DSM 16107</strain>
    </source>
</reference>
<name>A0A3N0ITW7_9ACTN</name>
<dbReference type="GO" id="GO:0006233">
    <property type="term" value="P:dTDP biosynthetic process"/>
    <property type="evidence" value="ECO:0007669"/>
    <property type="project" value="TreeGrafter"/>
</dbReference>
<dbReference type="Proteomes" id="UP000270112">
    <property type="component" value="Unassembled WGS sequence"/>
</dbReference>
<evidence type="ECO:0000259" key="5">
    <source>
        <dbReference type="Pfam" id="PF02223"/>
    </source>
</evidence>
<evidence type="ECO:0000256" key="2">
    <source>
        <dbReference type="ARBA" id="ARBA00017144"/>
    </source>
</evidence>
<proteinExistence type="inferred from homology"/>
<evidence type="ECO:0000256" key="4">
    <source>
        <dbReference type="ARBA" id="ARBA00022840"/>
    </source>
</evidence>
<comment type="caution">
    <text evidence="7">The sequence shown here is derived from an EMBL/GenBank/DDBJ whole genome shotgun (WGS) entry which is preliminary data.</text>
</comment>
<dbReference type="Proteomes" id="UP000253817">
    <property type="component" value="Unassembled WGS sequence"/>
</dbReference>
<dbReference type="FunFam" id="3.40.50.300:FF:002288">
    <property type="entry name" value="Probable thymidylate kinase"/>
    <property type="match status" value="1"/>
</dbReference>
<reference evidence="9" key="2">
    <citation type="submission" date="2018-05" db="EMBL/GenBank/DDBJ databases">
        <title>Genome Sequencing of selected type strains of the family Eggerthellaceae.</title>
        <authorList>
            <person name="Danylec N."/>
            <person name="Stoll D.A."/>
            <person name="Doetsch A."/>
            <person name="Huch M."/>
        </authorList>
    </citation>
    <scope>NUCLEOTIDE SEQUENCE [LARGE SCALE GENOMIC DNA]</scope>
    <source>
        <strain evidence="9">DSM 16107</strain>
    </source>
</reference>
<dbReference type="AlphaFoldDB" id="A0A3N0ITW7"/>
<dbReference type="EMBL" id="QICC01000083">
    <property type="protein sequence ID" value="RNM40428.1"/>
    <property type="molecule type" value="Genomic_DNA"/>
</dbReference>
<keyword evidence="4" id="KW-0067">ATP-binding</keyword>
<dbReference type="Pfam" id="PF02223">
    <property type="entry name" value="Thymidylate_kin"/>
    <property type="match status" value="1"/>
</dbReference>
<dbReference type="InterPro" id="IPR027417">
    <property type="entry name" value="P-loop_NTPase"/>
</dbReference>
<keyword evidence="7" id="KW-0808">Transferase</keyword>
<keyword evidence="8" id="KW-1185">Reference proteome</keyword>
<feature type="domain" description="Thymidylate kinase-like" evidence="5">
    <location>
        <begin position="15"/>
        <end position="220"/>
    </location>
</feature>
<evidence type="ECO:0000313" key="7">
    <source>
        <dbReference type="EMBL" id="RNM40428.1"/>
    </source>
</evidence>
<dbReference type="SUPFAM" id="SSF52540">
    <property type="entry name" value="P-loop containing nucleoside triphosphate hydrolases"/>
    <property type="match status" value="1"/>
</dbReference>
<dbReference type="GO" id="GO:0005524">
    <property type="term" value="F:ATP binding"/>
    <property type="evidence" value="ECO:0007669"/>
    <property type="project" value="UniProtKB-KW"/>
</dbReference>
<evidence type="ECO:0000313" key="6">
    <source>
        <dbReference type="EMBL" id="RDB64033.1"/>
    </source>
</evidence>
<evidence type="ECO:0000256" key="1">
    <source>
        <dbReference type="ARBA" id="ARBA00009776"/>
    </source>
</evidence>
<evidence type="ECO:0000256" key="3">
    <source>
        <dbReference type="ARBA" id="ARBA00022741"/>
    </source>
</evidence>
<comment type="similarity">
    <text evidence="1">Belongs to the thymidylate kinase family.</text>
</comment>
<dbReference type="InterPro" id="IPR039430">
    <property type="entry name" value="Thymidylate_kin-like_dom"/>
</dbReference>
<keyword evidence="3" id="KW-0547">Nucleotide-binding</keyword>
<gene>
    <name evidence="6" type="ORF">C1876_16730</name>
    <name evidence="7" type="ORF">DMP09_14375</name>
</gene>
<reference evidence="7" key="3">
    <citation type="journal article" date="2019" name="Microbiol. Resour. Announc.">
        <title>Draft Genome Sequences of Type Strains of Gordonibacter faecihominis, Paraeggerthella hongkongensis, Parvibacter caecicola,Slackia equolifaciens, Slackia faecicanis, and Slackia isoflavoniconvertens.</title>
        <authorList>
            <person name="Danylec N."/>
            <person name="Stoll D.A."/>
            <person name="Dotsch A."/>
            <person name="Huch M."/>
        </authorList>
    </citation>
    <scope>NUCLEOTIDE SEQUENCE</scope>
    <source>
        <strain evidence="7">DSM 16107</strain>
    </source>
</reference>
<evidence type="ECO:0000313" key="8">
    <source>
        <dbReference type="Proteomes" id="UP000253817"/>
    </source>
</evidence>
<organism evidence="7 9">
    <name type="scientific">Eggerthella sinensis</name>
    <dbReference type="NCBI Taxonomy" id="242230"/>
    <lineage>
        <taxon>Bacteria</taxon>
        <taxon>Bacillati</taxon>
        <taxon>Actinomycetota</taxon>
        <taxon>Coriobacteriia</taxon>
        <taxon>Eggerthellales</taxon>
        <taxon>Eggerthellaceae</taxon>
        <taxon>Eggerthella</taxon>
    </lineage>
</organism>
<dbReference type="OrthoDB" id="9774907at2"/>
<protein>
    <recommendedName>
        <fullName evidence="2">Thymidylate kinase</fullName>
    </recommendedName>
</protein>
<dbReference type="PANTHER" id="PTHR10344:SF4">
    <property type="entry name" value="UMP-CMP KINASE 2, MITOCHONDRIAL"/>
    <property type="match status" value="1"/>
</dbReference>
<dbReference type="Gene3D" id="3.40.50.300">
    <property type="entry name" value="P-loop containing nucleotide triphosphate hydrolases"/>
    <property type="match status" value="1"/>
</dbReference>
<sequence>MERSGDSRKGQLIVIEGLDGSGKETQTNLLRASLIERGIDLRSVSFPRYDSPSSALVRMYLSGQFGPNPDDVGAYAASTFYAVDRYASFRSDWQAFYESGGVVLADRWTTSNAVHQCSKLPEREWDTYLDWLFDFEYRLLGIPEPDLVVYLDVDPKANTRLLDERSKRTGTGKDIHEANAAYLDRCREAADYCAKRGNWQRIECAPQGRLRSIEDIHEEIVRLMKQDER</sequence>
<keyword evidence="7" id="KW-0418">Kinase</keyword>
<accession>A0A3N0ITW7</accession>
<dbReference type="PANTHER" id="PTHR10344">
    <property type="entry name" value="THYMIDYLATE KINASE"/>
    <property type="match status" value="1"/>
</dbReference>
<evidence type="ECO:0000313" key="9">
    <source>
        <dbReference type="Proteomes" id="UP000270112"/>
    </source>
</evidence>
<dbReference type="GO" id="GO:0004798">
    <property type="term" value="F:dTMP kinase activity"/>
    <property type="evidence" value="ECO:0007669"/>
    <property type="project" value="TreeGrafter"/>
</dbReference>
<dbReference type="GO" id="GO:0005829">
    <property type="term" value="C:cytosol"/>
    <property type="evidence" value="ECO:0007669"/>
    <property type="project" value="TreeGrafter"/>
</dbReference>
<dbReference type="GO" id="GO:0006235">
    <property type="term" value="P:dTTP biosynthetic process"/>
    <property type="evidence" value="ECO:0007669"/>
    <property type="project" value="TreeGrafter"/>
</dbReference>
<dbReference type="EMBL" id="PPTT01000047">
    <property type="protein sequence ID" value="RDB64033.1"/>
    <property type="molecule type" value="Genomic_DNA"/>
</dbReference>
<dbReference type="CDD" id="cd01672">
    <property type="entry name" value="TMPK"/>
    <property type="match status" value="1"/>
</dbReference>
<dbReference type="GO" id="GO:0006227">
    <property type="term" value="P:dUDP biosynthetic process"/>
    <property type="evidence" value="ECO:0007669"/>
    <property type="project" value="TreeGrafter"/>
</dbReference>